<organism evidence="2 3">
    <name type="scientific">Pandoraea commovens</name>
    <dbReference type="NCBI Taxonomy" id="2508289"/>
    <lineage>
        <taxon>Bacteria</taxon>
        <taxon>Pseudomonadati</taxon>
        <taxon>Pseudomonadota</taxon>
        <taxon>Betaproteobacteria</taxon>
        <taxon>Burkholderiales</taxon>
        <taxon>Burkholderiaceae</taxon>
        <taxon>Pandoraea</taxon>
    </lineage>
</organism>
<proteinExistence type="predicted"/>
<evidence type="ECO:0000256" key="1">
    <source>
        <dbReference type="SAM" id="MobiDB-lite"/>
    </source>
</evidence>
<evidence type="ECO:0000313" key="2">
    <source>
        <dbReference type="EMBL" id="UVA78485.1"/>
    </source>
</evidence>
<protein>
    <submittedName>
        <fullName evidence="2">Uncharacterized protein</fullName>
    </submittedName>
</protein>
<reference evidence="2" key="1">
    <citation type="submission" date="2022-08" db="EMBL/GenBank/DDBJ databases">
        <title>Multi-unit outbreak of Pandoraea commovens among non-cystic fibrosis intensive care patients from 2019 to 2021 in Berlin, Germany.</title>
        <authorList>
            <person name="Menzel P."/>
        </authorList>
    </citation>
    <scope>NUCLEOTIDE SEQUENCE</scope>
    <source>
        <strain evidence="2">LB-19-202-79</strain>
    </source>
</reference>
<dbReference type="EMBL" id="CP102780">
    <property type="protein sequence ID" value="UVA78485.1"/>
    <property type="molecule type" value="Genomic_DNA"/>
</dbReference>
<feature type="compositionally biased region" description="Polar residues" evidence="1">
    <location>
        <begin position="1"/>
        <end position="13"/>
    </location>
</feature>
<gene>
    <name evidence="2" type="ORF">NTU39_20885</name>
</gene>
<name>A0ABY5QDB1_9BURK</name>
<dbReference type="RefSeq" id="WP_174984635.1">
    <property type="nucleotide sequence ID" value="NZ_CABPSA010000003.1"/>
</dbReference>
<sequence>MATISYGQQTQKAPRTARVTADGQNARPMMRFSMRRFYDTSMALTNAV</sequence>
<accession>A0ABY5QDB1</accession>
<keyword evidence="3" id="KW-1185">Reference proteome</keyword>
<evidence type="ECO:0000313" key="3">
    <source>
        <dbReference type="Proteomes" id="UP001058980"/>
    </source>
</evidence>
<feature type="region of interest" description="Disordered" evidence="1">
    <location>
        <begin position="1"/>
        <end position="24"/>
    </location>
</feature>
<dbReference type="Proteomes" id="UP001058980">
    <property type="component" value="Chromosome"/>
</dbReference>